<dbReference type="GO" id="GO:0098794">
    <property type="term" value="C:postsynapse"/>
    <property type="evidence" value="ECO:0007669"/>
    <property type="project" value="TreeGrafter"/>
</dbReference>
<feature type="transmembrane region" description="Helical" evidence="9">
    <location>
        <begin position="120"/>
        <end position="139"/>
    </location>
</feature>
<keyword evidence="6 9" id="KW-1133">Transmembrane helix</keyword>
<evidence type="ECO:0000256" key="4">
    <source>
        <dbReference type="ARBA" id="ARBA00022568"/>
    </source>
</evidence>
<sequence length="171" mass="18789">LCKEGLLIPLWQPSVEQTSMVVRVGRALVYLCALVYMFLGVSIAADRFMAAIEVITSQERTVSVRKKDGTKVKLTVRVWNETVSNLTLMALGSSAPEILLSLIEICGNGFQAGDLGPNTIVGSAAFNLFMIIAICVAAIPNAEVRRQQHLNVFLVTALWSVFAYIWLYLIL</sequence>
<dbReference type="GO" id="GO:0042383">
    <property type="term" value="C:sarcolemma"/>
    <property type="evidence" value="ECO:0007669"/>
    <property type="project" value="TreeGrafter"/>
</dbReference>
<feature type="transmembrane region" description="Helical" evidence="9">
    <location>
        <begin position="151"/>
        <end position="170"/>
    </location>
</feature>
<name>A0A0V0X6K6_TRIPS</name>
<evidence type="ECO:0000256" key="3">
    <source>
        <dbReference type="ARBA" id="ARBA00022449"/>
    </source>
</evidence>
<dbReference type="EMBL" id="JYDU01000729">
    <property type="protein sequence ID" value="KRX83659.1"/>
    <property type="molecule type" value="Genomic_DNA"/>
</dbReference>
<keyword evidence="7" id="KW-0406">Ion transport</keyword>
<evidence type="ECO:0000313" key="11">
    <source>
        <dbReference type="EMBL" id="KRX83659.1"/>
    </source>
</evidence>
<feature type="non-terminal residue" evidence="11">
    <location>
        <position position="1"/>
    </location>
</feature>
<dbReference type="InterPro" id="IPR051171">
    <property type="entry name" value="CaCA"/>
</dbReference>
<evidence type="ECO:0000256" key="6">
    <source>
        <dbReference type="ARBA" id="ARBA00022989"/>
    </source>
</evidence>
<proteinExistence type="predicted"/>
<organism evidence="11 12">
    <name type="scientific">Trichinella pseudospiralis</name>
    <name type="common">Parasitic roundworm</name>
    <dbReference type="NCBI Taxonomy" id="6337"/>
    <lineage>
        <taxon>Eukaryota</taxon>
        <taxon>Metazoa</taxon>
        <taxon>Ecdysozoa</taxon>
        <taxon>Nematoda</taxon>
        <taxon>Enoplea</taxon>
        <taxon>Dorylaimia</taxon>
        <taxon>Trichinellida</taxon>
        <taxon>Trichinellidae</taxon>
        <taxon>Trichinella</taxon>
    </lineage>
</organism>
<dbReference type="STRING" id="6337.A0A0V0X6K6"/>
<evidence type="ECO:0000313" key="12">
    <source>
        <dbReference type="Proteomes" id="UP000054815"/>
    </source>
</evidence>
<reference evidence="11 12" key="1">
    <citation type="submission" date="2015-01" db="EMBL/GenBank/DDBJ databases">
        <title>Evolution of Trichinella species and genotypes.</title>
        <authorList>
            <person name="Korhonen P.K."/>
            <person name="Edoardo P."/>
            <person name="Giuseppe L.R."/>
            <person name="Gasser R.B."/>
        </authorList>
    </citation>
    <scope>NUCLEOTIDE SEQUENCE [LARGE SCALE GENOMIC DNA]</scope>
    <source>
        <strain evidence="11">ISS141</strain>
    </source>
</reference>
<evidence type="ECO:0000256" key="5">
    <source>
        <dbReference type="ARBA" id="ARBA00022692"/>
    </source>
</evidence>
<evidence type="ECO:0000259" key="10">
    <source>
        <dbReference type="Pfam" id="PF01699"/>
    </source>
</evidence>
<evidence type="ECO:0000256" key="9">
    <source>
        <dbReference type="SAM" id="Phobius"/>
    </source>
</evidence>
<keyword evidence="4" id="KW-0109">Calcium transport</keyword>
<feature type="domain" description="Sodium/calcium exchanger membrane region" evidence="10">
    <location>
        <begin position="31"/>
        <end position="170"/>
    </location>
</feature>
<dbReference type="InterPro" id="IPR044880">
    <property type="entry name" value="NCX_ion-bd_dom_sf"/>
</dbReference>
<keyword evidence="8 9" id="KW-0472">Membrane</keyword>
<gene>
    <name evidence="11" type="primary">Slc8a3</name>
    <name evidence="11" type="ORF">T4E_7263</name>
</gene>
<evidence type="ECO:0000256" key="7">
    <source>
        <dbReference type="ARBA" id="ARBA00023065"/>
    </source>
</evidence>
<evidence type="ECO:0000256" key="2">
    <source>
        <dbReference type="ARBA" id="ARBA00022448"/>
    </source>
</evidence>
<evidence type="ECO:0000256" key="8">
    <source>
        <dbReference type="ARBA" id="ARBA00023136"/>
    </source>
</evidence>
<dbReference type="PANTHER" id="PTHR11878:SF65">
    <property type="entry name" value="NA_CA-EXCHANGE PROTEIN, ISOFORM G"/>
    <property type="match status" value="1"/>
</dbReference>
<dbReference type="GO" id="GO:0012505">
    <property type="term" value="C:endomembrane system"/>
    <property type="evidence" value="ECO:0007669"/>
    <property type="project" value="UniProtKB-SubCell"/>
</dbReference>
<dbReference type="GO" id="GO:0005432">
    <property type="term" value="F:calcium:sodium antiporter activity"/>
    <property type="evidence" value="ECO:0007669"/>
    <property type="project" value="TreeGrafter"/>
</dbReference>
<feature type="non-terminal residue" evidence="11">
    <location>
        <position position="171"/>
    </location>
</feature>
<comment type="caution">
    <text evidence="11">The sequence shown here is derived from an EMBL/GenBank/DDBJ whole genome shotgun (WGS) entry which is preliminary data.</text>
</comment>
<protein>
    <submittedName>
        <fullName evidence="11">Sodium/calcium exchanger 3</fullName>
    </submittedName>
</protein>
<dbReference type="GO" id="GO:0098703">
    <property type="term" value="P:calcium ion import across plasma membrane"/>
    <property type="evidence" value="ECO:0007669"/>
    <property type="project" value="TreeGrafter"/>
</dbReference>
<feature type="transmembrane region" description="Helical" evidence="9">
    <location>
        <begin position="27"/>
        <end position="45"/>
    </location>
</feature>
<keyword evidence="2" id="KW-0813">Transport</keyword>
<comment type="subcellular location">
    <subcellularLocation>
        <location evidence="1">Endomembrane system</location>
        <topology evidence="1">Multi-pass membrane protein</topology>
    </subcellularLocation>
</comment>
<dbReference type="AlphaFoldDB" id="A0A0V0X6K6"/>
<dbReference type="InterPro" id="IPR004837">
    <property type="entry name" value="NaCa_Exmemb"/>
</dbReference>
<dbReference type="Proteomes" id="UP000054815">
    <property type="component" value="Unassembled WGS sequence"/>
</dbReference>
<keyword evidence="4" id="KW-0106">Calcium</keyword>
<dbReference type="GO" id="GO:0030424">
    <property type="term" value="C:axon"/>
    <property type="evidence" value="ECO:0007669"/>
    <property type="project" value="TreeGrafter"/>
</dbReference>
<dbReference type="Pfam" id="PF01699">
    <property type="entry name" value="Na_Ca_ex"/>
    <property type="match status" value="1"/>
</dbReference>
<keyword evidence="3" id="KW-0050">Antiport</keyword>
<dbReference type="Gene3D" id="1.20.1420.30">
    <property type="entry name" value="NCX, central ion-binding region"/>
    <property type="match status" value="1"/>
</dbReference>
<evidence type="ECO:0000256" key="1">
    <source>
        <dbReference type="ARBA" id="ARBA00004127"/>
    </source>
</evidence>
<keyword evidence="5 9" id="KW-0812">Transmembrane</keyword>
<accession>A0A0V0X6K6</accession>
<dbReference type="PANTHER" id="PTHR11878">
    <property type="entry name" value="SODIUM/CALCIUM EXCHANGER"/>
    <property type="match status" value="1"/>
</dbReference>